<dbReference type="OrthoDB" id="5087969at2759"/>
<keyword evidence="2" id="KW-1185">Reference proteome</keyword>
<evidence type="ECO:0000313" key="2">
    <source>
        <dbReference type="Proteomes" id="UP000530670"/>
    </source>
</evidence>
<gene>
    <name evidence="1" type="ORF">FTJAE_7071</name>
</gene>
<dbReference type="GeneID" id="59306020"/>
<reference evidence="1 2" key="1">
    <citation type="submission" date="2020-05" db="EMBL/GenBank/DDBJ databases">
        <title>Identification and distribution of gene clusters putatively required for synthesis of sphingolipid metabolism inhibitors in phylogenetically diverse species of the filamentous fungus Fusarium.</title>
        <authorList>
            <person name="Kim H.-S."/>
            <person name="Busman M."/>
            <person name="Brown D.W."/>
            <person name="Divon H."/>
            <person name="Uhlig S."/>
            <person name="Proctor R.H."/>
        </authorList>
    </citation>
    <scope>NUCLEOTIDE SEQUENCE [LARGE SCALE GENOMIC DNA]</scope>
    <source>
        <strain evidence="1 2">NRRL 66243</strain>
    </source>
</reference>
<protein>
    <submittedName>
        <fullName evidence="1">Killer toxin subunits alpha beta</fullName>
    </submittedName>
</protein>
<dbReference type="EMBL" id="JAAQRI010000140">
    <property type="protein sequence ID" value="KAF5633646.1"/>
    <property type="molecule type" value="Genomic_DNA"/>
</dbReference>
<dbReference type="RefSeq" id="XP_037205810.1">
    <property type="nucleotide sequence ID" value="XM_037353750.1"/>
</dbReference>
<accession>A0A8H5VS70</accession>
<sequence>MCDWWRPTNKPRTDGFARLIPSSSSVVVSRLQSLFQHRLHDAGQTFTVIWVAVTKDSGHYTKVELRVPVDTPKAANGRFIAYKMRDDKGFYEALLANHGIEKDCVEWKDYEDHDIFIYPRGPRARDVNEKQPNRFTTGPIWPCETHAGFAMHKN</sequence>
<comment type="caution">
    <text evidence="1">The sequence shown here is derived from an EMBL/GenBank/DDBJ whole genome shotgun (WGS) entry which is preliminary data.</text>
</comment>
<dbReference type="AlphaFoldDB" id="A0A8H5VS70"/>
<name>A0A8H5VS70_9HYPO</name>
<dbReference type="Proteomes" id="UP000530670">
    <property type="component" value="Unassembled WGS sequence"/>
</dbReference>
<evidence type="ECO:0000313" key="1">
    <source>
        <dbReference type="EMBL" id="KAF5633646.1"/>
    </source>
</evidence>
<organism evidence="1 2">
    <name type="scientific">Fusarium tjaetaba</name>
    <dbReference type="NCBI Taxonomy" id="1567544"/>
    <lineage>
        <taxon>Eukaryota</taxon>
        <taxon>Fungi</taxon>
        <taxon>Dikarya</taxon>
        <taxon>Ascomycota</taxon>
        <taxon>Pezizomycotina</taxon>
        <taxon>Sordariomycetes</taxon>
        <taxon>Hypocreomycetidae</taxon>
        <taxon>Hypocreales</taxon>
        <taxon>Nectriaceae</taxon>
        <taxon>Fusarium</taxon>
        <taxon>Fusarium fujikuroi species complex</taxon>
    </lineage>
</organism>
<proteinExistence type="predicted"/>